<name>A0ABR4I5K2_9EURO</name>
<evidence type="ECO:0000313" key="2">
    <source>
        <dbReference type="EMBL" id="KAL2823021.1"/>
    </source>
</evidence>
<keyword evidence="3" id="KW-1185">Reference proteome</keyword>
<reference evidence="2 3" key="1">
    <citation type="submission" date="2024-07" db="EMBL/GenBank/DDBJ databases">
        <title>Section-level genome sequencing and comparative genomics of Aspergillus sections Usti and Cavernicolus.</title>
        <authorList>
            <consortium name="Lawrence Berkeley National Laboratory"/>
            <person name="Nybo J.L."/>
            <person name="Vesth T.C."/>
            <person name="Theobald S."/>
            <person name="Frisvad J.C."/>
            <person name="Larsen T.O."/>
            <person name="Kjaerboelling I."/>
            <person name="Rothschild-Mancinelli K."/>
            <person name="Lyhne E.K."/>
            <person name="Kogle M.E."/>
            <person name="Barry K."/>
            <person name="Clum A."/>
            <person name="Na H."/>
            <person name="Ledsgaard L."/>
            <person name="Lin J."/>
            <person name="Lipzen A."/>
            <person name="Kuo A."/>
            <person name="Riley R."/>
            <person name="Mondo S."/>
            <person name="Labutti K."/>
            <person name="Haridas S."/>
            <person name="Pangalinan J."/>
            <person name="Salamov A.A."/>
            <person name="Simmons B.A."/>
            <person name="Magnuson J.K."/>
            <person name="Chen J."/>
            <person name="Drula E."/>
            <person name="Henrissat B."/>
            <person name="Wiebenga A."/>
            <person name="Lubbers R.J."/>
            <person name="Gomes A.C."/>
            <person name="Makela M.R."/>
            <person name="Stajich J."/>
            <person name="Grigoriev I.V."/>
            <person name="Mortensen U.H."/>
            <person name="De Vries R.P."/>
            <person name="Baker S.E."/>
            <person name="Andersen M.R."/>
        </authorList>
    </citation>
    <scope>NUCLEOTIDE SEQUENCE [LARGE SCALE GENOMIC DNA]</scope>
    <source>
        <strain evidence="2 3">CBS 588.65</strain>
    </source>
</reference>
<dbReference type="InterPro" id="IPR021765">
    <property type="entry name" value="UstYa-like"/>
</dbReference>
<gene>
    <name evidence="2" type="ORF">BJX63DRAFT_426843</name>
</gene>
<evidence type="ECO:0000313" key="3">
    <source>
        <dbReference type="Proteomes" id="UP001610334"/>
    </source>
</evidence>
<comment type="similarity">
    <text evidence="1">Belongs to the ustYa family.</text>
</comment>
<organism evidence="2 3">
    <name type="scientific">Aspergillus granulosus</name>
    <dbReference type="NCBI Taxonomy" id="176169"/>
    <lineage>
        <taxon>Eukaryota</taxon>
        <taxon>Fungi</taxon>
        <taxon>Dikarya</taxon>
        <taxon>Ascomycota</taxon>
        <taxon>Pezizomycotina</taxon>
        <taxon>Eurotiomycetes</taxon>
        <taxon>Eurotiomycetidae</taxon>
        <taxon>Eurotiales</taxon>
        <taxon>Aspergillaceae</taxon>
        <taxon>Aspergillus</taxon>
        <taxon>Aspergillus subgen. Nidulantes</taxon>
    </lineage>
</organism>
<sequence length="239" mass="27154">MGLQEFLLNQKSYLHYRLLISLREESLIMILKMIRPHNSQRYHQISTDSSDAAGHEDIKPNSTVQTTAQWVSDNWAFRHVCPWVCAVGCVALLSTYLLFSRLSAKSSAYPTDLPDAHPYVLYEERVFIGRFNYNESTGLIYKEVDPTSTQYFGNPSPQIDAAWDDLLRGEFVEMTEKEAAPYTPELQRTPGGRMYFTLSIALTQSAKRSTGPIIPNMRRAKRPSHITRPISLITGTGFT</sequence>
<dbReference type="Pfam" id="PF11807">
    <property type="entry name" value="UstYa"/>
    <property type="match status" value="1"/>
</dbReference>
<accession>A0ABR4I5K2</accession>
<dbReference type="EMBL" id="JBFXLT010000001">
    <property type="protein sequence ID" value="KAL2823021.1"/>
    <property type="molecule type" value="Genomic_DNA"/>
</dbReference>
<proteinExistence type="inferred from homology"/>
<evidence type="ECO:0000256" key="1">
    <source>
        <dbReference type="ARBA" id="ARBA00035112"/>
    </source>
</evidence>
<protein>
    <submittedName>
        <fullName evidence="2">Uncharacterized protein</fullName>
    </submittedName>
</protein>
<comment type="caution">
    <text evidence="2">The sequence shown here is derived from an EMBL/GenBank/DDBJ whole genome shotgun (WGS) entry which is preliminary data.</text>
</comment>
<dbReference type="Proteomes" id="UP001610334">
    <property type="component" value="Unassembled WGS sequence"/>
</dbReference>